<keyword evidence="3" id="KW-1185">Reference proteome</keyword>
<evidence type="ECO:0000313" key="3">
    <source>
        <dbReference type="Proteomes" id="UP001176941"/>
    </source>
</evidence>
<proteinExistence type="predicted"/>
<sequence>MVLVAFPSSRAPLHARFLSERLVSRASELLDLGWAFEGVRLRCCEHLCAWLRCRSGLVPESGGITGKQPPPRQAADGVPVTPVLNSSPSSSNPSPLTCMVSGGLACASQVTPGVEHRFCTCGPGRAHVVLGPPSSTFLPSFHCGFVPILFASPWSLLLERETPSQTIAF</sequence>
<dbReference type="EMBL" id="OX459961">
    <property type="protein sequence ID" value="CAI9166044.1"/>
    <property type="molecule type" value="Genomic_DNA"/>
</dbReference>
<organism evidence="2 3">
    <name type="scientific">Rangifer tarandus platyrhynchus</name>
    <name type="common">Svalbard reindeer</name>
    <dbReference type="NCBI Taxonomy" id="3082113"/>
    <lineage>
        <taxon>Eukaryota</taxon>
        <taxon>Metazoa</taxon>
        <taxon>Chordata</taxon>
        <taxon>Craniata</taxon>
        <taxon>Vertebrata</taxon>
        <taxon>Euteleostomi</taxon>
        <taxon>Mammalia</taxon>
        <taxon>Eutheria</taxon>
        <taxon>Laurasiatheria</taxon>
        <taxon>Artiodactyla</taxon>
        <taxon>Ruminantia</taxon>
        <taxon>Pecora</taxon>
        <taxon>Cervidae</taxon>
        <taxon>Odocoileinae</taxon>
        <taxon>Rangifer</taxon>
    </lineage>
</organism>
<dbReference type="Proteomes" id="UP001176941">
    <property type="component" value="Chromosome 25"/>
</dbReference>
<name>A0ABN8YX36_RANTA</name>
<gene>
    <name evidence="2" type="ORF">MRATA1EN1_LOCUS15006</name>
</gene>
<feature type="compositionally biased region" description="Low complexity" evidence="1">
    <location>
        <begin position="79"/>
        <end position="93"/>
    </location>
</feature>
<evidence type="ECO:0000256" key="1">
    <source>
        <dbReference type="SAM" id="MobiDB-lite"/>
    </source>
</evidence>
<protein>
    <submittedName>
        <fullName evidence="2">Uncharacterized protein</fullName>
    </submittedName>
</protein>
<feature type="region of interest" description="Disordered" evidence="1">
    <location>
        <begin position="62"/>
        <end position="93"/>
    </location>
</feature>
<accession>A0ABN8YX36</accession>
<reference evidence="2" key="1">
    <citation type="submission" date="2023-04" db="EMBL/GenBank/DDBJ databases">
        <authorList>
            <consortium name="ELIXIR-Norway"/>
        </authorList>
    </citation>
    <scope>NUCLEOTIDE SEQUENCE [LARGE SCALE GENOMIC DNA]</scope>
</reference>
<evidence type="ECO:0000313" key="2">
    <source>
        <dbReference type="EMBL" id="CAI9166044.1"/>
    </source>
</evidence>